<evidence type="ECO:0000313" key="8">
    <source>
        <dbReference type="Proteomes" id="UP000192907"/>
    </source>
</evidence>
<keyword evidence="5" id="KW-0732">Signal</keyword>
<dbReference type="STRING" id="1513793.SAMN06296036_11562"/>
<evidence type="ECO:0000256" key="1">
    <source>
        <dbReference type="ARBA" id="ARBA00004442"/>
    </source>
</evidence>
<dbReference type="CDD" id="cd07185">
    <property type="entry name" value="OmpA_C-like"/>
    <property type="match status" value="1"/>
</dbReference>
<dbReference type="PRINTS" id="PR01021">
    <property type="entry name" value="OMPADOMAIN"/>
</dbReference>
<organism evidence="7 8">
    <name type="scientific">Pseudobacteriovorax antillogorgiicola</name>
    <dbReference type="NCBI Taxonomy" id="1513793"/>
    <lineage>
        <taxon>Bacteria</taxon>
        <taxon>Pseudomonadati</taxon>
        <taxon>Bdellovibrionota</taxon>
        <taxon>Oligoflexia</taxon>
        <taxon>Oligoflexales</taxon>
        <taxon>Pseudobacteriovoracaceae</taxon>
        <taxon>Pseudobacteriovorax</taxon>
    </lineage>
</organism>
<dbReference type="PROSITE" id="PS51123">
    <property type="entry name" value="OMPA_2"/>
    <property type="match status" value="1"/>
</dbReference>
<proteinExistence type="predicted"/>
<dbReference type="AlphaFoldDB" id="A0A1Y6C7R1"/>
<dbReference type="SUPFAM" id="SSF103088">
    <property type="entry name" value="OmpA-like"/>
    <property type="match status" value="1"/>
</dbReference>
<dbReference type="Gene3D" id="3.30.1330.60">
    <property type="entry name" value="OmpA-like domain"/>
    <property type="match status" value="1"/>
</dbReference>
<sequence length="445" mass="50007">MWKTIVAVFLLYNSAAFANTIGSDHQNFNQGISFVDYLTVHSSKTLGAGGFSLSLGLNHGVNTLPYFEQPDGNRDILKEYNDGLSAMDVNFALGLSDRFDLSLSVPYIVHQRVADDDQYHGQFDKMGNTEVRGGFKWRFLEGAMSGLALVGTVNYNRVENNPYTGDEEWPAYSLELAGELQFGQIHLAANLGHRWRNSGESIAFDNDTPIEPYENQWLFSSAVEWFIPSTRWSALAEFYGNYTKTDIVAISPRNASVLEGVAGLRYRPIDQLILQAGGGAEMRHAVSSADQRYFVGLLWKFDIDLKRDEPVLIHEPAPSPPQVKTSPDLVIQLEDIQFAYDSYRMSTGSEKSKLDKVKSVLQNHHMIERVVVEGHACKLGSDEYNFGLSDRRADTVLDWVVDEVGVPREKVIPVGYGESRPHASNDTSEGRSRNRRVKFEIFYKQ</sequence>
<dbReference type="Pfam" id="PF00691">
    <property type="entry name" value="OmpA"/>
    <property type="match status" value="1"/>
</dbReference>
<dbReference type="InterPro" id="IPR006664">
    <property type="entry name" value="OMP_bac"/>
</dbReference>
<evidence type="ECO:0000256" key="5">
    <source>
        <dbReference type="SAM" id="SignalP"/>
    </source>
</evidence>
<evidence type="ECO:0000259" key="6">
    <source>
        <dbReference type="PROSITE" id="PS51123"/>
    </source>
</evidence>
<gene>
    <name evidence="7" type="ORF">SAMN06296036_11562</name>
</gene>
<keyword evidence="2 4" id="KW-0472">Membrane</keyword>
<dbReference type="InterPro" id="IPR050330">
    <property type="entry name" value="Bact_OuterMem_StrucFunc"/>
</dbReference>
<feature type="signal peptide" evidence="5">
    <location>
        <begin position="1"/>
        <end position="18"/>
    </location>
</feature>
<name>A0A1Y6C7R1_9BACT</name>
<comment type="subcellular location">
    <subcellularLocation>
        <location evidence="1">Cell outer membrane</location>
    </subcellularLocation>
</comment>
<keyword evidence="3" id="KW-0998">Cell outer membrane</keyword>
<dbReference type="PANTHER" id="PTHR30329:SF21">
    <property type="entry name" value="LIPOPROTEIN YIAD-RELATED"/>
    <property type="match status" value="1"/>
</dbReference>
<reference evidence="8" key="1">
    <citation type="submission" date="2017-04" db="EMBL/GenBank/DDBJ databases">
        <authorList>
            <person name="Varghese N."/>
            <person name="Submissions S."/>
        </authorList>
    </citation>
    <scope>NUCLEOTIDE SEQUENCE [LARGE SCALE GENOMIC DNA]</scope>
    <source>
        <strain evidence="8">RKEM611</strain>
    </source>
</reference>
<keyword evidence="8" id="KW-1185">Reference proteome</keyword>
<protein>
    <submittedName>
        <fullName evidence="7">Outer membrane protein OmpA</fullName>
    </submittedName>
</protein>
<evidence type="ECO:0000313" key="7">
    <source>
        <dbReference type="EMBL" id="SMF49292.1"/>
    </source>
</evidence>
<dbReference type="GO" id="GO:0009279">
    <property type="term" value="C:cell outer membrane"/>
    <property type="evidence" value="ECO:0007669"/>
    <property type="project" value="UniProtKB-SubCell"/>
</dbReference>
<dbReference type="EMBL" id="FWZT01000015">
    <property type="protein sequence ID" value="SMF49292.1"/>
    <property type="molecule type" value="Genomic_DNA"/>
</dbReference>
<dbReference type="PANTHER" id="PTHR30329">
    <property type="entry name" value="STATOR ELEMENT OF FLAGELLAR MOTOR COMPLEX"/>
    <property type="match status" value="1"/>
</dbReference>
<dbReference type="RefSeq" id="WP_159455478.1">
    <property type="nucleotide sequence ID" value="NZ_FWZT01000015.1"/>
</dbReference>
<accession>A0A1Y6C7R1</accession>
<dbReference type="Proteomes" id="UP000192907">
    <property type="component" value="Unassembled WGS sequence"/>
</dbReference>
<evidence type="ECO:0000256" key="3">
    <source>
        <dbReference type="ARBA" id="ARBA00023237"/>
    </source>
</evidence>
<evidence type="ECO:0000256" key="2">
    <source>
        <dbReference type="ARBA" id="ARBA00023136"/>
    </source>
</evidence>
<dbReference type="InterPro" id="IPR036737">
    <property type="entry name" value="OmpA-like_sf"/>
</dbReference>
<feature type="chain" id="PRO_5012238352" evidence="5">
    <location>
        <begin position="19"/>
        <end position="445"/>
    </location>
</feature>
<dbReference type="InterPro" id="IPR006665">
    <property type="entry name" value="OmpA-like"/>
</dbReference>
<feature type="domain" description="OmpA-like" evidence="6">
    <location>
        <begin position="325"/>
        <end position="445"/>
    </location>
</feature>
<evidence type="ECO:0000256" key="4">
    <source>
        <dbReference type="PROSITE-ProRule" id="PRU00473"/>
    </source>
</evidence>